<feature type="transmembrane region" description="Helical" evidence="7">
    <location>
        <begin position="277"/>
        <end position="294"/>
    </location>
</feature>
<dbReference type="GO" id="GO:0005886">
    <property type="term" value="C:plasma membrane"/>
    <property type="evidence" value="ECO:0007669"/>
    <property type="project" value="UniProtKB-SubCell"/>
</dbReference>
<organism evidence="9 10">
    <name type="scientific">Candidatus Limosilactobacillus merdipullorum</name>
    <dbReference type="NCBI Taxonomy" id="2838653"/>
    <lineage>
        <taxon>Bacteria</taxon>
        <taxon>Bacillati</taxon>
        <taxon>Bacillota</taxon>
        <taxon>Bacilli</taxon>
        <taxon>Lactobacillales</taxon>
        <taxon>Lactobacillaceae</taxon>
        <taxon>Limosilactobacillus</taxon>
    </lineage>
</organism>
<accession>A0A9D1QP09</accession>
<feature type="transmembrane region" description="Helical" evidence="7">
    <location>
        <begin position="335"/>
        <end position="354"/>
    </location>
</feature>
<dbReference type="PANTHER" id="PTHR43124:SF3">
    <property type="entry name" value="CHLORAMPHENICOL EFFLUX PUMP RV0191"/>
    <property type="match status" value="1"/>
</dbReference>
<dbReference type="SUPFAM" id="SSF103473">
    <property type="entry name" value="MFS general substrate transporter"/>
    <property type="match status" value="1"/>
</dbReference>
<dbReference type="PROSITE" id="PS50850">
    <property type="entry name" value="MFS"/>
    <property type="match status" value="1"/>
</dbReference>
<feature type="transmembrane region" description="Helical" evidence="7">
    <location>
        <begin position="300"/>
        <end position="323"/>
    </location>
</feature>
<evidence type="ECO:0000256" key="3">
    <source>
        <dbReference type="ARBA" id="ARBA00022475"/>
    </source>
</evidence>
<comment type="subcellular location">
    <subcellularLocation>
        <location evidence="1">Cell membrane</location>
        <topology evidence="1">Multi-pass membrane protein</topology>
    </subcellularLocation>
</comment>
<evidence type="ECO:0000256" key="1">
    <source>
        <dbReference type="ARBA" id="ARBA00004651"/>
    </source>
</evidence>
<keyword evidence="5 7" id="KW-1133">Transmembrane helix</keyword>
<dbReference type="InterPro" id="IPR011701">
    <property type="entry name" value="MFS"/>
</dbReference>
<keyword evidence="4 7" id="KW-0812">Transmembrane</keyword>
<dbReference type="GO" id="GO:0022857">
    <property type="term" value="F:transmembrane transporter activity"/>
    <property type="evidence" value="ECO:0007669"/>
    <property type="project" value="InterPro"/>
</dbReference>
<evidence type="ECO:0000259" key="8">
    <source>
        <dbReference type="PROSITE" id="PS50850"/>
    </source>
</evidence>
<feature type="transmembrane region" description="Helical" evidence="7">
    <location>
        <begin position="46"/>
        <end position="65"/>
    </location>
</feature>
<dbReference type="Proteomes" id="UP000886878">
    <property type="component" value="Unassembled WGS sequence"/>
</dbReference>
<feature type="transmembrane region" description="Helical" evidence="7">
    <location>
        <begin position="7"/>
        <end position="26"/>
    </location>
</feature>
<keyword evidence="3" id="KW-1003">Cell membrane</keyword>
<feature type="domain" description="Major facilitator superfamily (MFS) profile" evidence="8">
    <location>
        <begin position="8"/>
        <end position="396"/>
    </location>
</feature>
<reference evidence="9" key="1">
    <citation type="journal article" date="2021" name="PeerJ">
        <title>Extensive microbial diversity within the chicken gut microbiome revealed by metagenomics and culture.</title>
        <authorList>
            <person name="Gilroy R."/>
            <person name="Ravi A."/>
            <person name="Getino M."/>
            <person name="Pursley I."/>
            <person name="Horton D.L."/>
            <person name="Alikhan N.F."/>
            <person name="Baker D."/>
            <person name="Gharbi K."/>
            <person name="Hall N."/>
            <person name="Watson M."/>
            <person name="Adriaenssens E.M."/>
            <person name="Foster-Nyarko E."/>
            <person name="Jarju S."/>
            <person name="Secka A."/>
            <person name="Antonio M."/>
            <person name="Oren A."/>
            <person name="Chaudhuri R.R."/>
            <person name="La Ragione R."/>
            <person name="Hildebrand F."/>
            <person name="Pallen M.J."/>
        </authorList>
    </citation>
    <scope>NUCLEOTIDE SEQUENCE</scope>
    <source>
        <strain evidence="9">ChiHejej3B27-2180</strain>
    </source>
</reference>
<dbReference type="PANTHER" id="PTHR43124">
    <property type="entry name" value="PURINE EFFLUX PUMP PBUE"/>
    <property type="match status" value="1"/>
</dbReference>
<keyword evidence="6 7" id="KW-0472">Membrane</keyword>
<dbReference type="InterPro" id="IPR050189">
    <property type="entry name" value="MFS_Efflux_Transporters"/>
</dbReference>
<comment type="caution">
    <text evidence="9">The sequence shown here is derived from an EMBL/GenBank/DDBJ whole genome shotgun (WGS) entry which is preliminary data.</text>
</comment>
<proteinExistence type="predicted"/>
<dbReference type="EMBL" id="DXGK01000036">
    <property type="protein sequence ID" value="HIW70134.1"/>
    <property type="molecule type" value="Genomic_DNA"/>
</dbReference>
<evidence type="ECO:0000256" key="2">
    <source>
        <dbReference type="ARBA" id="ARBA00022448"/>
    </source>
</evidence>
<evidence type="ECO:0000256" key="6">
    <source>
        <dbReference type="ARBA" id="ARBA00023136"/>
    </source>
</evidence>
<evidence type="ECO:0000313" key="10">
    <source>
        <dbReference type="Proteomes" id="UP000886878"/>
    </source>
</evidence>
<feature type="transmembrane region" description="Helical" evidence="7">
    <location>
        <begin position="247"/>
        <end position="265"/>
    </location>
</feature>
<dbReference type="InterPro" id="IPR020846">
    <property type="entry name" value="MFS_dom"/>
</dbReference>
<keyword evidence="2" id="KW-0813">Transport</keyword>
<reference evidence="9" key="2">
    <citation type="submission" date="2021-04" db="EMBL/GenBank/DDBJ databases">
        <authorList>
            <person name="Gilroy R."/>
        </authorList>
    </citation>
    <scope>NUCLEOTIDE SEQUENCE</scope>
    <source>
        <strain evidence="9">ChiHejej3B27-2180</strain>
    </source>
</reference>
<gene>
    <name evidence="9" type="ORF">H9876_01950</name>
</gene>
<protein>
    <submittedName>
        <fullName evidence="9">MFS transporter</fullName>
    </submittedName>
</protein>
<evidence type="ECO:0000256" key="5">
    <source>
        <dbReference type="ARBA" id="ARBA00022989"/>
    </source>
</evidence>
<evidence type="ECO:0000256" key="4">
    <source>
        <dbReference type="ARBA" id="ARBA00022692"/>
    </source>
</evidence>
<dbReference type="Pfam" id="PF07690">
    <property type="entry name" value="MFS_1"/>
    <property type="match status" value="2"/>
</dbReference>
<feature type="transmembrane region" description="Helical" evidence="7">
    <location>
        <begin position="168"/>
        <end position="186"/>
    </location>
</feature>
<feature type="transmembrane region" description="Helical" evidence="7">
    <location>
        <begin position="207"/>
        <end position="227"/>
    </location>
</feature>
<dbReference type="AlphaFoldDB" id="A0A9D1QP09"/>
<sequence length="399" mass="42516">MRNQHHLITKLAFLSVSFILTSAYAIQGSLPQLKAALHLSQQQAEYLVTTPSFSVMVFVILSPLLQQWLKLSDKTMIMIGVTTIGVAGPVPLFCNSYQVIIASRLVLGAGIGLYNSQAISIISRWYDGTERAAMIGWHAAAEEIGQAATISLASLLMLVGGWRASFAVYFLAIIVLALFSWQVPANRPVVTNDKAKTPGQVAGSTRISPLVGLLAVLAFVLVVDYVGMENRFSGLAVAINGGHYHGASLFLSLMLVGATLGGLFYGRIYDRLKFNTIYLALGLMAVANFLFGLAGDNFALTVAGLLLIGFPYQLLSPLIFNLLPTLAPANKQSTAASICLIGFNLGAFFSPTIGGWANLLTGHPLSGLGLAAPFPIYGVLLLLIALGIFIIRKSSVRNG</sequence>
<dbReference type="InterPro" id="IPR036259">
    <property type="entry name" value="MFS_trans_sf"/>
</dbReference>
<dbReference type="Gene3D" id="1.20.1250.20">
    <property type="entry name" value="MFS general substrate transporter like domains"/>
    <property type="match status" value="2"/>
</dbReference>
<evidence type="ECO:0000313" key="9">
    <source>
        <dbReference type="EMBL" id="HIW70134.1"/>
    </source>
</evidence>
<name>A0A9D1QP09_9LACO</name>
<feature type="transmembrane region" description="Helical" evidence="7">
    <location>
        <begin position="374"/>
        <end position="391"/>
    </location>
</feature>
<feature type="transmembrane region" description="Helical" evidence="7">
    <location>
        <begin position="77"/>
        <end position="99"/>
    </location>
</feature>
<evidence type="ECO:0000256" key="7">
    <source>
        <dbReference type="SAM" id="Phobius"/>
    </source>
</evidence>